<dbReference type="AlphaFoldDB" id="A0AAV7UFX8"/>
<proteinExistence type="predicted"/>
<feature type="region of interest" description="Disordered" evidence="1">
    <location>
        <begin position="38"/>
        <end position="70"/>
    </location>
</feature>
<keyword evidence="3" id="KW-1185">Reference proteome</keyword>
<sequence>MSQGQGGVSSAALHTCRESRGGVPGALLSPRCLPALAHRGGAAAGQEESGWEQQGCETPSDPFPSLGASTSAKMQGFKVNAKTSQSEIRGCVKIAGRAEPLAQFQGEVTLFSKAERRR</sequence>
<evidence type="ECO:0000313" key="3">
    <source>
        <dbReference type="Proteomes" id="UP001066276"/>
    </source>
</evidence>
<accession>A0AAV7UFX8</accession>
<reference evidence="2" key="1">
    <citation type="journal article" date="2022" name="bioRxiv">
        <title>Sequencing and chromosome-scale assembly of the giantPleurodeles waltlgenome.</title>
        <authorList>
            <person name="Brown T."/>
            <person name="Elewa A."/>
            <person name="Iarovenko S."/>
            <person name="Subramanian E."/>
            <person name="Araus A.J."/>
            <person name="Petzold A."/>
            <person name="Susuki M."/>
            <person name="Suzuki K.-i.T."/>
            <person name="Hayashi T."/>
            <person name="Toyoda A."/>
            <person name="Oliveira C."/>
            <person name="Osipova E."/>
            <person name="Leigh N.D."/>
            <person name="Simon A."/>
            <person name="Yun M.H."/>
        </authorList>
    </citation>
    <scope>NUCLEOTIDE SEQUENCE</scope>
    <source>
        <strain evidence="2">20211129_DDA</strain>
        <tissue evidence="2">Liver</tissue>
    </source>
</reference>
<dbReference type="EMBL" id="JANPWB010000005">
    <property type="protein sequence ID" value="KAJ1187930.1"/>
    <property type="molecule type" value="Genomic_DNA"/>
</dbReference>
<gene>
    <name evidence="2" type="ORF">NDU88_004695</name>
</gene>
<organism evidence="2 3">
    <name type="scientific">Pleurodeles waltl</name>
    <name type="common">Iberian ribbed newt</name>
    <dbReference type="NCBI Taxonomy" id="8319"/>
    <lineage>
        <taxon>Eukaryota</taxon>
        <taxon>Metazoa</taxon>
        <taxon>Chordata</taxon>
        <taxon>Craniata</taxon>
        <taxon>Vertebrata</taxon>
        <taxon>Euteleostomi</taxon>
        <taxon>Amphibia</taxon>
        <taxon>Batrachia</taxon>
        <taxon>Caudata</taxon>
        <taxon>Salamandroidea</taxon>
        <taxon>Salamandridae</taxon>
        <taxon>Pleurodelinae</taxon>
        <taxon>Pleurodeles</taxon>
    </lineage>
</organism>
<comment type="caution">
    <text evidence="2">The sequence shown here is derived from an EMBL/GenBank/DDBJ whole genome shotgun (WGS) entry which is preliminary data.</text>
</comment>
<name>A0AAV7UFX8_PLEWA</name>
<protein>
    <submittedName>
        <fullName evidence="2">Uncharacterized protein</fullName>
    </submittedName>
</protein>
<evidence type="ECO:0000313" key="2">
    <source>
        <dbReference type="EMBL" id="KAJ1187930.1"/>
    </source>
</evidence>
<evidence type="ECO:0000256" key="1">
    <source>
        <dbReference type="SAM" id="MobiDB-lite"/>
    </source>
</evidence>
<dbReference type="Proteomes" id="UP001066276">
    <property type="component" value="Chromosome 3_1"/>
</dbReference>